<geneLocation type="plasmid" evidence="2">
    <name>pRGFK1216</name>
</geneLocation>
<dbReference type="EMBL" id="LN853789">
    <property type="protein sequence ID" value="CRY96691.1"/>
    <property type="molecule type" value="Genomic_DNA"/>
</dbReference>
<keyword evidence="1" id="KW-0812">Transmembrane</keyword>
<evidence type="ECO:0000256" key="1">
    <source>
        <dbReference type="SAM" id="Phobius"/>
    </source>
</evidence>
<feature type="transmembrane region" description="Helical" evidence="1">
    <location>
        <begin position="6"/>
        <end position="24"/>
    </location>
</feature>
<evidence type="ECO:0000313" key="2">
    <source>
        <dbReference type="EMBL" id="CRY96691.1"/>
    </source>
</evidence>
<keyword evidence="2" id="KW-0614">Plasmid</keyword>
<keyword evidence="1" id="KW-0472">Membrane</keyword>
<proteinExistence type="predicted"/>
<organism evidence="2">
    <name type="scientific">uncultured prokaryote</name>
    <dbReference type="NCBI Taxonomy" id="198431"/>
    <lineage>
        <taxon>unclassified sequences</taxon>
        <taxon>environmental samples</taxon>
    </lineage>
</organism>
<reference evidence="2" key="2">
    <citation type="submission" date="2015-07" db="EMBL/GenBank/DDBJ databases">
        <title>Plasmids, circular viruses and viroids from rat gut.</title>
        <authorList>
            <person name="Jorgensen T.J."/>
            <person name="Hansen M.A."/>
            <person name="Xu Z."/>
            <person name="Tabak M.A."/>
            <person name="Sorensen S.J."/>
            <person name="Hansen L.H."/>
        </authorList>
    </citation>
    <scope>NUCLEOTIDE SEQUENCE</scope>
    <source>
        <plasmid evidence="2">pRGFK1216</plasmid>
    </source>
</reference>
<name>A0A0H5Q3P9_9ZZZZ</name>
<protein>
    <submittedName>
        <fullName evidence="2">Uncharacterized protein</fullName>
    </submittedName>
</protein>
<reference evidence="2" key="1">
    <citation type="submission" date="2015-06" db="EMBL/GenBank/DDBJ databases">
        <authorList>
            <person name="Joergensen T."/>
        </authorList>
    </citation>
    <scope>NUCLEOTIDE SEQUENCE</scope>
    <source>
        <plasmid evidence="2">pRGFK1216</plasmid>
    </source>
</reference>
<sequence>MDPVTISLVITMVIGAMDIAYRAIQIYQLLKV</sequence>
<dbReference type="AlphaFoldDB" id="A0A0H5Q3P9"/>
<accession>A0A0H5Q3P9</accession>
<keyword evidence="1" id="KW-1133">Transmembrane helix</keyword>